<dbReference type="Proteomes" id="UP000032049">
    <property type="component" value="Unassembled WGS sequence"/>
</dbReference>
<dbReference type="OrthoDB" id="9801056at2"/>
<gene>
    <name evidence="3" type="ORF">TH53_02805</name>
</gene>
<organism evidence="3 4">
    <name type="scientific">Pedobacter lusitanus</name>
    <dbReference type="NCBI Taxonomy" id="1503925"/>
    <lineage>
        <taxon>Bacteria</taxon>
        <taxon>Pseudomonadati</taxon>
        <taxon>Bacteroidota</taxon>
        <taxon>Sphingobacteriia</taxon>
        <taxon>Sphingobacteriales</taxon>
        <taxon>Sphingobacteriaceae</taxon>
        <taxon>Pedobacter</taxon>
    </lineage>
</organism>
<comment type="similarity">
    <text evidence="1">Belongs to the NAD(P)-dependent epimerase/dehydratase family.</text>
</comment>
<comment type="caution">
    <text evidence="3">The sequence shown here is derived from an EMBL/GenBank/DDBJ whole genome shotgun (WGS) entry which is preliminary data.</text>
</comment>
<dbReference type="AlphaFoldDB" id="A0A0D0F9W6"/>
<dbReference type="EMBL" id="JXRA01000010">
    <property type="protein sequence ID" value="KIO78583.1"/>
    <property type="molecule type" value="Genomic_DNA"/>
</dbReference>
<name>A0A0D0F9W6_9SPHI</name>
<dbReference type="RefSeq" id="WP_041878181.1">
    <property type="nucleotide sequence ID" value="NZ_CP157278.1"/>
</dbReference>
<keyword evidence="4" id="KW-1185">Reference proteome</keyword>
<dbReference type="STRING" id="1503925.TH53_02805"/>
<proteinExistence type="inferred from homology"/>
<dbReference type="InterPro" id="IPR036291">
    <property type="entry name" value="NAD(P)-bd_dom_sf"/>
</dbReference>
<sequence>MRILVTGSSGQLGSVTVNHLRNHGHEVIGIDLIPAPTTDQLTDIQQEAPVELITQNIDAIIHTAAIHGKHYELKYPREDFINVNIKGTLNLLNAAVKNQVKQFLYISTTSIYGTAMLNPDQAVWVDETLTEQPRDIYDITKQCAEQLCKDFFNKEVLQTSVYRVGRFLPETANLKANHRLYRGLDERDGAEALRLALDQKFEQCELFNISSGSPFGKEDLVLLKTSPLEVIKKHYPDILSIYQDRGWVLPDSIDRVYVSDKAKNRFGYQPRYTFEYLLQKNSLS</sequence>
<dbReference type="PANTHER" id="PTHR43000">
    <property type="entry name" value="DTDP-D-GLUCOSE 4,6-DEHYDRATASE-RELATED"/>
    <property type="match status" value="1"/>
</dbReference>
<dbReference type="Gene3D" id="3.40.50.720">
    <property type="entry name" value="NAD(P)-binding Rossmann-like Domain"/>
    <property type="match status" value="1"/>
</dbReference>
<dbReference type="InterPro" id="IPR001509">
    <property type="entry name" value="Epimerase_deHydtase"/>
</dbReference>
<protein>
    <recommendedName>
        <fullName evidence="2">NAD-dependent epimerase/dehydratase domain-containing protein</fullName>
    </recommendedName>
</protein>
<evidence type="ECO:0000259" key="2">
    <source>
        <dbReference type="Pfam" id="PF01370"/>
    </source>
</evidence>
<feature type="domain" description="NAD-dependent epimerase/dehydratase" evidence="2">
    <location>
        <begin position="3"/>
        <end position="163"/>
    </location>
</feature>
<reference evidence="3 4" key="1">
    <citation type="submission" date="2015-01" db="EMBL/GenBank/DDBJ databases">
        <title>Draft genome sequence of Pedobacter sp. NL19 isolated from sludge of an effluent treatment pond in an abandoned uranium mine.</title>
        <authorList>
            <person name="Santos T."/>
            <person name="Caetano T."/>
            <person name="Covas C."/>
            <person name="Cruz A."/>
            <person name="Mendo S."/>
        </authorList>
    </citation>
    <scope>NUCLEOTIDE SEQUENCE [LARGE SCALE GENOMIC DNA]</scope>
    <source>
        <strain evidence="3 4">NL19</strain>
    </source>
</reference>
<accession>A0A0D0F9W6</accession>
<evidence type="ECO:0000313" key="4">
    <source>
        <dbReference type="Proteomes" id="UP000032049"/>
    </source>
</evidence>
<dbReference type="Pfam" id="PF01370">
    <property type="entry name" value="Epimerase"/>
    <property type="match status" value="1"/>
</dbReference>
<dbReference type="SUPFAM" id="SSF51735">
    <property type="entry name" value="NAD(P)-binding Rossmann-fold domains"/>
    <property type="match status" value="1"/>
</dbReference>
<evidence type="ECO:0000256" key="1">
    <source>
        <dbReference type="ARBA" id="ARBA00007637"/>
    </source>
</evidence>
<dbReference type="CDD" id="cd08946">
    <property type="entry name" value="SDR_e"/>
    <property type="match status" value="1"/>
</dbReference>
<evidence type="ECO:0000313" key="3">
    <source>
        <dbReference type="EMBL" id="KIO78583.1"/>
    </source>
</evidence>